<evidence type="ECO:0000256" key="1">
    <source>
        <dbReference type="SAM" id="Phobius"/>
    </source>
</evidence>
<gene>
    <name evidence="2" type="ORF">SAMN05661093_10846</name>
</gene>
<protein>
    <submittedName>
        <fullName evidence="2">Uncharacterized protein</fullName>
    </submittedName>
</protein>
<evidence type="ECO:0000313" key="3">
    <source>
        <dbReference type="Proteomes" id="UP000192674"/>
    </source>
</evidence>
<keyword evidence="1" id="KW-0812">Transmembrane</keyword>
<name>A0A1Y5YAV6_KIBAR</name>
<feature type="transmembrane region" description="Helical" evidence="1">
    <location>
        <begin position="6"/>
        <end position="31"/>
    </location>
</feature>
<dbReference type="Proteomes" id="UP000192674">
    <property type="component" value="Unassembled WGS sequence"/>
</dbReference>
<keyword evidence="3" id="KW-1185">Reference proteome</keyword>
<dbReference type="RefSeq" id="WP_051897375.1">
    <property type="nucleotide sequence ID" value="NZ_FWXV01000021.1"/>
</dbReference>
<keyword evidence="1" id="KW-1133">Transmembrane helix</keyword>
<proteinExistence type="predicted"/>
<dbReference type="EMBL" id="FWXV01000021">
    <property type="protein sequence ID" value="SMD27245.1"/>
    <property type="molecule type" value="Genomic_DNA"/>
</dbReference>
<keyword evidence="1" id="KW-0472">Membrane</keyword>
<reference evidence="2 3" key="1">
    <citation type="submission" date="2017-04" db="EMBL/GenBank/DDBJ databases">
        <authorList>
            <person name="Afonso C.L."/>
            <person name="Miller P.J."/>
            <person name="Scott M.A."/>
            <person name="Spackman E."/>
            <person name="Goraichik I."/>
            <person name="Dimitrov K.M."/>
            <person name="Suarez D.L."/>
            <person name="Swayne D.E."/>
        </authorList>
    </citation>
    <scope>NUCLEOTIDE SEQUENCE [LARGE SCALE GENOMIC DNA]</scope>
    <source>
        <strain evidence="2 3">DSM 43828</strain>
    </source>
</reference>
<accession>A0A1Y5YAV6</accession>
<evidence type="ECO:0000313" key="2">
    <source>
        <dbReference type="EMBL" id="SMD27245.1"/>
    </source>
</evidence>
<feature type="transmembrane region" description="Helical" evidence="1">
    <location>
        <begin position="38"/>
        <end position="60"/>
    </location>
</feature>
<sequence length="61" mass="6168">MHVNWTALGSVFLVSLVVTLLVTVLFAVGIVAKGRGKVVMAVGSFAICGAVTLLGIAVILA</sequence>
<dbReference type="AlphaFoldDB" id="A0A1Y5YAV6"/>
<dbReference type="OrthoDB" id="3701238at2"/>
<organism evidence="2 3">
    <name type="scientific">Kibdelosporangium aridum</name>
    <dbReference type="NCBI Taxonomy" id="2030"/>
    <lineage>
        <taxon>Bacteria</taxon>
        <taxon>Bacillati</taxon>
        <taxon>Actinomycetota</taxon>
        <taxon>Actinomycetes</taxon>
        <taxon>Pseudonocardiales</taxon>
        <taxon>Pseudonocardiaceae</taxon>
        <taxon>Kibdelosporangium</taxon>
    </lineage>
</organism>